<accession>A0ACC4B8F4</accession>
<evidence type="ECO:0000313" key="1">
    <source>
        <dbReference type="EMBL" id="KAL3574853.1"/>
    </source>
</evidence>
<protein>
    <submittedName>
        <fullName evidence="1">Uncharacterized protein</fullName>
    </submittedName>
</protein>
<dbReference type="Proteomes" id="UP000309997">
    <property type="component" value="Unassembled WGS sequence"/>
</dbReference>
<evidence type="ECO:0000313" key="2">
    <source>
        <dbReference type="Proteomes" id="UP000309997"/>
    </source>
</evidence>
<reference evidence="1 2" key="1">
    <citation type="journal article" date="2024" name="Plant Biotechnol. J.">
        <title>Genome and CRISPR/Cas9 system of a widespread forest tree (Populus alba) in the world.</title>
        <authorList>
            <person name="Liu Y.J."/>
            <person name="Jiang P.F."/>
            <person name="Han X.M."/>
            <person name="Li X.Y."/>
            <person name="Wang H.M."/>
            <person name="Wang Y.J."/>
            <person name="Wang X.X."/>
            <person name="Zeng Q.Y."/>
        </authorList>
    </citation>
    <scope>NUCLEOTIDE SEQUENCE [LARGE SCALE GENOMIC DNA]</scope>
    <source>
        <strain evidence="2">cv. PAL-ZL1</strain>
    </source>
</reference>
<name>A0ACC4B8F4_POPAL</name>
<dbReference type="EMBL" id="RCHU02000012">
    <property type="protein sequence ID" value="KAL3574853.1"/>
    <property type="molecule type" value="Genomic_DNA"/>
</dbReference>
<gene>
    <name evidence="1" type="ORF">D5086_022954</name>
</gene>
<comment type="caution">
    <text evidence="1">The sequence shown here is derived from an EMBL/GenBank/DDBJ whole genome shotgun (WGS) entry which is preliminary data.</text>
</comment>
<sequence>MQHDGLGGCYSSRDDDQRIKVRALPADGNKDSVGSSNVLLIHFVVPVNDAPDWKVNEAVLGLSLMISATLF</sequence>
<keyword evidence="2" id="KW-1185">Reference proteome</keyword>
<proteinExistence type="predicted"/>
<organism evidence="1 2">
    <name type="scientific">Populus alba</name>
    <name type="common">White poplar</name>
    <dbReference type="NCBI Taxonomy" id="43335"/>
    <lineage>
        <taxon>Eukaryota</taxon>
        <taxon>Viridiplantae</taxon>
        <taxon>Streptophyta</taxon>
        <taxon>Embryophyta</taxon>
        <taxon>Tracheophyta</taxon>
        <taxon>Spermatophyta</taxon>
        <taxon>Magnoliopsida</taxon>
        <taxon>eudicotyledons</taxon>
        <taxon>Gunneridae</taxon>
        <taxon>Pentapetalae</taxon>
        <taxon>rosids</taxon>
        <taxon>fabids</taxon>
        <taxon>Malpighiales</taxon>
        <taxon>Salicaceae</taxon>
        <taxon>Saliceae</taxon>
        <taxon>Populus</taxon>
    </lineage>
</organism>